<keyword evidence="6" id="KW-0966">Cell projection</keyword>
<dbReference type="InterPro" id="IPR054709">
    <property type="entry name" value="CFAP107"/>
</dbReference>
<evidence type="ECO:0000256" key="8">
    <source>
        <dbReference type="ARBA" id="ARBA00046435"/>
    </source>
</evidence>
<evidence type="ECO:0000313" key="9">
    <source>
        <dbReference type="EMBL" id="CAL1545911.1"/>
    </source>
</evidence>
<evidence type="ECO:0000256" key="1">
    <source>
        <dbReference type="ARBA" id="ARBA00004611"/>
    </source>
</evidence>
<comment type="caution">
    <text evidence="9">The sequence shown here is derived from an EMBL/GenBank/DDBJ whole genome shotgun (WGS) entry which is preliminary data.</text>
</comment>
<keyword evidence="2" id="KW-0963">Cytoplasm</keyword>
<sequence length="229" mass="26901">MQRHITERAVDLSKFGNPSWRIEQKYAPGVLIGNWSEERLKFPDEKYKHNTTHRIDFKSYGEFHPDVTVRRKAVLNSEGLPGDLFFRHHGKAYDDMLITMYDEHYNGRWRENCLPALRKWDSQTLSWLPERSDYPLRGPPTNFGLKQEKEAKALAKQKELDHPDFESTYMGAYRDKPVDAMRFTRFATPKHLSTTLLPSNNVNNNLHFRGKPILRMPEVMPQELTQISV</sequence>
<comment type="function">
    <text evidence="7">Microtubule inner protein (MIP) part of the dynein-decorated doublet microtubules (DMTs) in cilia axoneme, which is required for motile cilia beating.</text>
</comment>
<evidence type="ECO:0000256" key="5">
    <source>
        <dbReference type="ARBA" id="ARBA00023212"/>
    </source>
</evidence>
<keyword evidence="3" id="KW-0282">Flagellum</keyword>
<dbReference type="Proteomes" id="UP001497497">
    <property type="component" value="Unassembled WGS sequence"/>
</dbReference>
<reference evidence="9 10" key="1">
    <citation type="submission" date="2024-04" db="EMBL/GenBank/DDBJ databases">
        <authorList>
            <consortium name="Genoscope - CEA"/>
            <person name="William W."/>
        </authorList>
    </citation>
    <scope>NUCLEOTIDE SEQUENCE [LARGE SCALE GENOMIC DNA]</scope>
</reference>
<comment type="subcellular location">
    <subcellularLocation>
        <location evidence="1">Cytoplasm</location>
        <location evidence="1">Cytoskeleton</location>
        <location evidence="1">Flagellum axoneme</location>
    </subcellularLocation>
</comment>
<dbReference type="EMBL" id="CAXITT010000750">
    <property type="protein sequence ID" value="CAL1545911.1"/>
    <property type="molecule type" value="Genomic_DNA"/>
</dbReference>
<dbReference type="AlphaFoldDB" id="A0AAV2IG16"/>
<dbReference type="PANTHER" id="PTHR31180:SF2">
    <property type="entry name" value="CILIA- AND FLAGELLA-ASSOCIATED PROTEIN 107"/>
    <property type="match status" value="1"/>
</dbReference>
<name>A0AAV2IG16_LYMST</name>
<comment type="subunit">
    <text evidence="8">Microtubule inner protein component of sperm flagellar doublet microtubules.</text>
</comment>
<evidence type="ECO:0000256" key="4">
    <source>
        <dbReference type="ARBA" id="ARBA00023069"/>
    </source>
</evidence>
<keyword evidence="5" id="KW-0206">Cytoskeleton</keyword>
<evidence type="ECO:0000256" key="6">
    <source>
        <dbReference type="ARBA" id="ARBA00023273"/>
    </source>
</evidence>
<organism evidence="9 10">
    <name type="scientific">Lymnaea stagnalis</name>
    <name type="common">Great pond snail</name>
    <name type="synonym">Helix stagnalis</name>
    <dbReference type="NCBI Taxonomy" id="6523"/>
    <lineage>
        <taxon>Eukaryota</taxon>
        <taxon>Metazoa</taxon>
        <taxon>Spiralia</taxon>
        <taxon>Lophotrochozoa</taxon>
        <taxon>Mollusca</taxon>
        <taxon>Gastropoda</taxon>
        <taxon>Heterobranchia</taxon>
        <taxon>Euthyneura</taxon>
        <taxon>Panpulmonata</taxon>
        <taxon>Hygrophila</taxon>
        <taxon>Lymnaeoidea</taxon>
        <taxon>Lymnaeidae</taxon>
        <taxon>Lymnaea</taxon>
    </lineage>
</organism>
<dbReference type="GO" id="GO:0005879">
    <property type="term" value="C:axonemal microtubule"/>
    <property type="evidence" value="ECO:0007669"/>
    <property type="project" value="TreeGrafter"/>
</dbReference>
<gene>
    <name evidence="9" type="ORF">GSLYS_00019288001</name>
</gene>
<evidence type="ECO:0000256" key="7">
    <source>
        <dbReference type="ARBA" id="ARBA00035003"/>
    </source>
</evidence>
<keyword evidence="10" id="KW-1185">Reference proteome</keyword>
<evidence type="ECO:0000313" key="10">
    <source>
        <dbReference type="Proteomes" id="UP001497497"/>
    </source>
</evidence>
<dbReference type="Pfam" id="PF22595">
    <property type="entry name" value="CFAP107"/>
    <property type="match status" value="1"/>
</dbReference>
<dbReference type="PANTHER" id="PTHR31180">
    <property type="entry name" value="CILIA- AND FLAGELLA-ASSOCIATED PROTEIN 107-RELATED"/>
    <property type="match status" value="1"/>
</dbReference>
<proteinExistence type="predicted"/>
<evidence type="ECO:0000256" key="3">
    <source>
        <dbReference type="ARBA" id="ARBA00022846"/>
    </source>
</evidence>
<protein>
    <submittedName>
        <fullName evidence="9">Uncharacterized protein</fullName>
    </submittedName>
</protein>
<dbReference type="InterPro" id="IPR037662">
    <property type="entry name" value="CFAP68/107"/>
</dbReference>
<dbReference type="GO" id="GO:0030317">
    <property type="term" value="P:flagellated sperm motility"/>
    <property type="evidence" value="ECO:0007669"/>
    <property type="project" value="InterPro"/>
</dbReference>
<evidence type="ECO:0000256" key="2">
    <source>
        <dbReference type="ARBA" id="ARBA00022490"/>
    </source>
</evidence>
<accession>A0AAV2IG16</accession>
<keyword evidence="4" id="KW-0969">Cilium</keyword>